<name>A0A2N0SKY4_9GLOM</name>
<reference evidence="1 2" key="1">
    <citation type="submission" date="2017-10" db="EMBL/GenBank/DDBJ databases">
        <title>Extensive intraspecific genome diversity in a model arbuscular mycorrhizal fungus.</title>
        <authorList>
            <person name="Chen E.C.H."/>
            <person name="Morin E."/>
            <person name="Baudet D."/>
            <person name="Noel J."/>
            <person name="Ndikumana S."/>
            <person name="Charron P."/>
            <person name="St-Onge C."/>
            <person name="Giorgi J."/>
            <person name="Grigoriev I.V."/>
            <person name="Roux C."/>
            <person name="Martin F.M."/>
            <person name="Corradi N."/>
        </authorList>
    </citation>
    <scope>NUCLEOTIDE SEQUENCE [LARGE SCALE GENOMIC DNA]</scope>
    <source>
        <strain evidence="1 2">A1</strain>
    </source>
</reference>
<dbReference type="SUPFAM" id="SSF56112">
    <property type="entry name" value="Protein kinase-like (PK-like)"/>
    <property type="match status" value="1"/>
</dbReference>
<sequence>MMKKLLKYLHVIWRIQFDDDEERRIYETDLAYLHEINKTKVLEESRNKPKGYLWLKKIRPNFNLLEKMKDGITNNYNYEEAISIKLIKFNEFDQFYNLQEIGSGGFRKVYRADWKDSHKCCAFKSFYNLNDATIKAIVCEQACIIREFIVKVFSI</sequence>
<dbReference type="Gene3D" id="3.30.200.20">
    <property type="entry name" value="Phosphorylase Kinase, domain 1"/>
    <property type="match status" value="1"/>
</dbReference>
<protein>
    <recommendedName>
        <fullName evidence="3">Protein kinase domain-containing protein</fullName>
    </recommendedName>
</protein>
<dbReference type="AlphaFoldDB" id="A0A2N0SKY4"/>
<dbReference type="EMBL" id="LLXH01000007">
    <property type="protein sequence ID" value="PKC76204.1"/>
    <property type="molecule type" value="Genomic_DNA"/>
</dbReference>
<accession>A0A2N0SKY4</accession>
<dbReference type="Proteomes" id="UP000232688">
    <property type="component" value="Unassembled WGS sequence"/>
</dbReference>
<dbReference type="VEuPathDB" id="FungiDB:FUN_017622"/>
<dbReference type="InterPro" id="IPR011009">
    <property type="entry name" value="Kinase-like_dom_sf"/>
</dbReference>
<organism evidence="1 2">
    <name type="scientific">Rhizophagus irregularis</name>
    <dbReference type="NCBI Taxonomy" id="588596"/>
    <lineage>
        <taxon>Eukaryota</taxon>
        <taxon>Fungi</taxon>
        <taxon>Fungi incertae sedis</taxon>
        <taxon>Mucoromycota</taxon>
        <taxon>Glomeromycotina</taxon>
        <taxon>Glomeromycetes</taxon>
        <taxon>Glomerales</taxon>
        <taxon>Glomeraceae</taxon>
        <taxon>Rhizophagus</taxon>
    </lineage>
</organism>
<reference evidence="1 2" key="2">
    <citation type="submission" date="2017-10" db="EMBL/GenBank/DDBJ databases">
        <title>Genome analyses suggest a sexual origin of heterokaryosis in a supposedly ancient asexual fungus.</title>
        <authorList>
            <person name="Corradi N."/>
            <person name="Sedzielewska K."/>
            <person name="Noel J."/>
            <person name="Charron P."/>
            <person name="Farinelli L."/>
            <person name="Marton T."/>
            <person name="Kruger M."/>
            <person name="Pelin A."/>
            <person name="Brachmann A."/>
            <person name="Corradi N."/>
        </authorList>
    </citation>
    <scope>NUCLEOTIDE SEQUENCE [LARGE SCALE GENOMIC DNA]</scope>
    <source>
        <strain evidence="1 2">A1</strain>
    </source>
</reference>
<evidence type="ECO:0000313" key="2">
    <source>
        <dbReference type="Proteomes" id="UP000232688"/>
    </source>
</evidence>
<proteinExistence type="predicted"/>
<gene>
    <name evidence="1" type="ORF">RhiirA1_447967</name>
</gene>
<comment type="caution">
    <text evidence="1">The sequence shown here is derived from an EMBL/GenBank/DDBJ whole genome shotgun (WGS) entry which is preliminary data.</text>
</comment>
<evidence type="ECO:0000313" key="1">
    <source>
        <dbReference type="EMBL" id="PKC76204.1"/>
    </source>
</evidence>
<dbReference type="VEuPathDB" id="FungiDB:RhiirFUN_021889"/>
<evidence type="ECO:0008006" key="3">
    <source>
        <dbReference type="Google" id="ProtNLM"/>
    </source>
</evidence>
<dbReference type="VEuPathDB" id="FungiDB:RhiirA1_447967"/>